<accession>A0A3N5BF64</accession>
<dbReference type="OrthoDB" id="2968632at2"/>
<dbReference type="AlphaFoldDB" id="A0A3N5BF64"/>
<keyword evidence="1" id="KW-1133">Transmembrane helix</keyword>
<name>A0A3N5BF64_9BACI</name>
<organism evidence="2 3">
    <name type="scientific">Aquisalibacillus elongatus</name>
    <dbReference type="NCBI Taxonomy" id="485577"/>
    <lineage>
        <taxon>Bacteria</taxon>
        <taxon>Bacillati</taxon>
        <taxon>Bacillota</taxon>
        <taxon>Bacilli</taxon>
        <taxon>Bacillales</taxon>
        <taxon>Bacillaceae</taxon>
        <taxon>Aquisalibacillus</taxon>
    </lineage>
</organism>
<dbReference type="EMBL" id="RKRF01000008">
    <property type="protein sequence ID" value="RPF53930.1"/>
    <property type="molecule type" value="Genomic_DNA"/>
</dbReference>
<sequence>MGKLKKINVKYTIIVAIIVLLASLNVYQYLDKQKYTEYMSKELATDFGNLHYSVLKSNYVLNRTLDTEKLTYEDATYLQSASGRIFQNLSNYSQIAIYDLERLSHEDVPETPVDLGIDMSLYFEDLLNDEFQSEEALQLNDHQLEQLRAMDEVYKVWDQEVKDHLIVLNPNESEEKSVEMIMNHSMREFYDEYSITDDHWIDFMTDISAKTEEHVKANYPEIEYQNKRYFSNHE</sequence>
<reference evidence="2 3" key="1">
    <citation type="submission" date="2018-11" db="EMBL/GenBank/DDBJ databases">
        <title>Genomic Encyclopedia of Type Strains, Phase IV (KMG-IV): sequencing the most valuable type-strain genomes for metagenomic binning, comparative biology and taxonomic classification.</title>
        <authorList>
            <person name="Goeker M."/>
        </authorList>
    </citation>
    <scope>NUCLEOTIDE SEQUENCE [LARGE SCALE GENOMIC DNA]</scope>
    <source>
        <strain evidence="2 3">DSM 18090</strain>
    </source>
</reference>
<evidence type="ECO:0000313" key="3">
    <source>
        <dbReference type="Proteomes" id="UP000276443"/>
    </source>
</evidence>
<comment type="caution">
    <text evidence="2">The sequence shown here is derived from an EMBL/GenBank/DDBJ whole genome shotgun (WGS) entry which is preliminary data.</text>
</comment>
<dbReference type="Proteomes" id="UP000276443">
    <property type="component" value="Unassembled WGS sequence"/>
</dbReference>
<protein>
    <submittedName>
        <fullName evidence="2">Uncharacterized protein</fullName>
    </submittedName>
</protein>
<evidence type="ECO:0000256" key="1">
    <source>
        <dbReference type="SAM" id="Phobius"/>
    </source>
</evidence>
<proteinExistence type="predicted"/>
<feature type="transmembrane region" description="Helical" evidence="1">
    <location>
        <begin position="12"/>
        <end position="30"/>
    </location>
</feature>
<evidence type="ECO:0000313" key="2">
    <source>
        <dbReference type="EMBL" id="RPF53930.1"/>
    </source>
</evidence>
<keyword evidence="3" id="KW-1185">Reference proteome</keyword>
<gene>
    <name evidence="2" type="ORF">EDC24_1115</name>
</gene>
<dbReference type="RefSeq" id="WP_124220516.1">
    <property type="nucleotide sequence ID" value="NZ_RKRF01000008.1"/>
</dbReference>
<keyword evidence="1" id="KW-0472">Membrane</keyword>
<keyword evidence="1" id="KW-0812">Transmembrane</keyword>